<organism evidence="2 3">
    <name type="scientific">Chitinophaga ginsengisegetis</name>
    <dbReference type="NCBI Taxonomy" id="393003"/>
    <lineage>
        <taxon>Bacteria</taxon>
        <taxon>Pseudomonadati</taxon>
        <taxon>Bacteroidota</taxon>
        <taxon>Chitinophagia</taxon>
        <taxon>Chitinophagales</taxon>
        <taxon>Chitinophagaceae</taxon>
        <taxon>Chitinophaga</taxon>
    </lineage>
</organism>
<dbReference type="GO" id="GO:0016788">
    <property type="term" value="F:hydrolase activity, acting on ester bonds"/>
    <property type="evidence" value="ECO:0007669"/>
    <property type="project" value="UniProtKB-ARBA"/>
</dbReference>
<dbReference type="Pfam" id="PF13472">
    <property type="entry name" value="Lipase_GDSL_2"/>
    <property type="match status" value="1"/>
</dbReference>
<evidence type="ECO:0000259" key="1">
    <source>
        <dbReference type="Pfam" id="PF13472"/>
    </source>
</evidence>
<name>A0A1T5NIV5_9BACT</name>
<sequence length="222" mass="24593">MLGLMLFCCSFFCSNQISDTTMIPVTYLALGDSYTIGEQVSASERFPVQAAALLREQGFEVTDPEIIATTGWTTDELEAGIAATHISKTYDIVTLLIGVNNQYRGRSVEEYETEFTALLQKAIVFAGNNPSHVVVLSIPDWGVTPFAADRDREQIRREIDAYNAANKAIAEEWLVPYLDITHFTREAAHDPELVAGDGLHPSGKDYSRWAKALLPLLQQALH</sequence>
<feature type="domain" description="SGNH hydrolase-type esterase" evidence="1">
    <location>
        <begin position="29"/>
        <end position="204"/>
    </location>
</feature>
<dbReference type="STRING" id="393003.SAMN05660461_1795"/>
<gene>
    <name evidence="2" type="ORF">SAMN05660461_1795</name>
</gene>
<dbReference type="InterPro" id="IPR036514">
    <property type="entry name" value="SGNH_hydro_sf"/>
</dbReference>
<keyword evidence="3" id="KW-1185">Reference proteome</keyword>
<dbReference type="InterPro" id="IPR013830">
    <property type="entry name" value="SGNH_hydro"/>
</dbReference>
<proteinExistence type="predicted"/>
<evidence type="ECO:0000313" key="2">
    <source>
        <dbReference type="EMBL" id="SKD00374.1"/>
    </source>
</evidence>
<dbReference type="CDD" id="cd01832">
    <property type="entry name" value="SGNH_hydrolase_like_1"/>
    <property type="match status" value="1"/>
</dbReference>
<dbReference type="Proteomes" id="UP000190166">
    <property type="component" value="Unassembled WGS sequence"/>
</dbReference>
<dbReference type="SUPFAM" id="SSF52266">
    <property type="entry name" value="SGNH hydrolase"/>
    <property type="match status" value="1"/>
</dbReference>
<evidence type="ECO:0000313" key="3">
    <source>
        <dbReference type="Proteomes" id="UP000190166"/>
    </source>
</evidence>
<protein>
    <submittedName>
        <fullName evidence="2">Lysophospholipase L1</fullName>
    </submittedName>
</protein>
<dbReference type="AlphaFoldDB" id="A0A1T5NIV5"/>
<dbReference type="Gene3D" id="3.40.50.1110">
    <property type="entry name" value="SGNH hydrolase"/>
    <property type="match status" value="1"/>
</dbReference>
<reference evidence="2 3" key="1">
    <citation type="submission" date="2017-02" db="EMBL/GenBank/DDBJ databases">
        <authorList>
            <person name="Peterson S.W."/>
        </authorList>
    </citation>
    <scope>NUCLEOTIDE SEQUENCE [LARGE SCALE GENOMIC DNA]</scope>
    <source>
        <strain evidence="2 3">DSM 18108</strain>
    </source>
</reference>
<dbReference type="EMBL" id="FUZZ01000001">
    <property type="protein sequence ID" value="SKD00374.1"/>
    <property type="molecule type" value="Genomic_DNA"/>
</dbReference>
<accession>A0A1T5NIV5</accession>